<keyword evidence="2" id="KW-1185">Reference proteome</keyword>
<dbReference type="Pfam" id="PF04450">
    <property type="entry name" value="BSP"/>
    <property type="match status" value="1"/>
</dbReference>
<evidence type="ECO:0008006" key="3">
    <source>
        <dbReference type="Google" id="ProtNLM"/>
    </source>
</evidence>
<gene>
    <name evidence="1" type="ORF">CPB83DRAFT_848347</name>
</gene>
<comment type="caution">
    <text evidence="1">The sequence shown here is derived from an EMBL/GenBank/DDBJ whole genome shotgun (WGS) entry which is preliminary data.</text>
</comment>
<reference evidence="1" key="1">
    <citation type="submission" date="2020-11" db="EMBL/GenBank/DDBJ databases">
        <authorList>
            <consortium name="DOE Joint Genome Institute"/>
            <person name="Ahrendt S."/>
            <person name="Riley R."/>
            <person name="Andreopoulos W."/>
            <person name="Labutti K."/>
            <person name="Pangilinan J."/>
            <person name="Ruiz-Duenas F.J."/>
            <person name="Barrasa J.M."/>
            <person name="Sanchez-Garcia M."/>
            <person name="Camarero S."/>
            <person name="Miyauchi S."/>
            <person name="Serrano A."/>
            <person name="Linde D."/>
            <person name="Babiker R."/>
            <person name="Drula E."/>
            <person name="Ayuso-Fernandez I."/>
            <person name="Pacheco R."/>
            <person name="Padilla G."/>
            <person name="Ferreira P."/>
            <person name="Barriuso J."/>
            <person name="Kellner H."/>
            <person name="Castanera R."/>
            <person name="Alfaro M."/>
            <person name="Ramirez L."/>
            <person name="Pisabarro A.G."/>
            <person name="Kuo A."/>
            <person name="Tritt A."/>
            <person name="Lipzen A."/>
            <person name="He G."/>
            <person name="Yan M."/>
            <person name="Ng V."/>
            <person name="Cullen D."/>
            <person name="Martin F."/>
            <person name="Rosso M.-N."/>
            <person name="Henrissat B."/>
            <person name="Hibbett D."/>
            <person name="Martinez A.T."/>
            <person name="Grigoriev I.V."/>
        </authorList>
    </citation>
    <scope>NUCLEOTIDE SEQUENCE</scope>
    <source>
        <strain evidence="1">CBS 506.95</strain>
    </source>
</reference>
<dbReference type="PANTHER" id="PTHR33321">
    <property type="match status" value="1"/>
</dbReference>
<protein>
    <recommendedName>
        <fullName evidence="3">Plant basic secretory protein</fullName>
    </recommendedName>
</protein>
<evidence type="ECO:0000313" key="2">
    <source>
        <dbReference type="Proteomes" id="UP000807306"/>
    </source>
</evidence>
<dbReference type="OrthoDB" id="891726at2759"/>
<dbReference type="EMBL" id="MU157833">
    <property type="protein sequence ID" value="KAF9532103.1"/>
    <property type="molecule type" value="Genomic_DNA"/>
</dbReference>
<dbReference type="Proteomes" id="UP000807306">
    <property type="component" value="Unassembled WGS sequence"/>
</dbReference>
<dbReference type="PANTHER" id="PTHR33321:SF12">
    <property type="entry name" value="PLANT BASIC SECRETORY PROTEIN (BSP) FAMILY PROTEIN"/>
    <property type="match status" value="1"/>
</dbReference>
<organism evidence="1 2">
    <name type="scientific">Crepidotus variabilis</name>
    <dbReference type="NCBI Taxonomy" id="179855"/>
    <lineage>
        <taxon>Eukaryota</taxon>
        <taxon>Fungi</taxon>
        <taxon>Dikarya</taxon>
        <taxon>Basidiomycota</taxon>
        <taxon>Agaricomycotina</taxon>
        <taxon>Agaricomycetes</taxon>
        <taxon>Agaricomycetidae</taxon>
        <taxon>Agaricales</taxon>
        <taxon>Agaricineae</taxon>
        <taxon>Crepidotaceae</taxon>
        <taxon>Crepidotus</taxon>
    </lineage>
</organism>
<sequence length="225" mass="25675">MPPVPLPPPAWPMPLLKLRIDDIDHEGAGIFLEAVNPKLALHTAVAASFKWLYTSDTVPKHVTQVLLVLRSMPGVAYTTGTHNEKEIHFSLDYILQSKARAHDEIMGVLVHEVVHCFQHNARGTCPGGLIEGIADFVRLSEQLSPPHWKRVAGQKWDVGYEKTAYFLDWIEKNYGDGTIRELNELMKNTDYHRRIFRELTGRPVRKLWVKYCRSLEGSVVVQQDK</sequence>
<name>A0A9P6ELR8_9AGAR</name>
<accession>A0A9P6ELR8</accession>
<dbReference type="InterPro" id="IPR007541">
    <property type="entry name" value="Uncharacterised_BSP"/>
</dbReference>
<evidence type="ECO:0000313" key="1">
    <source>
        <dbReference type="EMBL" id="KAF9532103.1"/>
    </source>
</evidence>
<proteinExistence type="predicted"/>
<dbReference type="AlphaFoldDB" id="A0A9P6ELR8"/>